<dbReference type="Pfam" id="PF07980">
    <property type="entry name" value="SusD_RagB"/>
    <property type="match status" value="1"/>
</dbReference>
<dbReference type="PROSITE" id="PS51257">
    <property type="entry name" value="PROKAR_LIPOPROTEIN"/>
    <property type="match status" value="1"/>
</dbReference>
<dbReference type="InterPro" id="IPR033985">
    <property type="entry name" value="SusD-like_N"/>
</dbReference>
<evidence type="ECO:0000259" key="6">
    <source>
        <dbReference type="Pfam" id="PF07980"/>
    </source>
</evidence>
<keyword evidence="4" id="KW-0472">Membrane</keyword>
<proteinExistence type="inferred from homology"/>
<dbReference type="SUPFAM" id="SSF48452">
    <property type="entry name" value="TPR-like"/>
    <property type="match status" value="1"/>
</dbReference>
<evidence type="ECO:0000256" key="2">
    <source>
        <dbReference type="ARBA" id="ARBA00006275"/>
    </source>
</evidence>
<keyword evidence="3" id="KW-0732">Signal</keyword>
<keyword evidence="5" id="KW-0998">Cell outer membrane</keyword>
<dbReference type="InterPro" id="IPR011990">
    <property type="entry name" value="TPR-like_helical_dom_sf"/>
</dbReference>
<reference evidence="8 9" key="1">
    <citation type="submission" date="2019-07" db="EMBL/GenBank/DDBJ databases">
        <authorList>
            <person name="Huq M.A."/>
        </authorList>
    </citation>
    <scope>NUCLEOTIDE SEQUENCE [LARGE SCALE GENOMIC DNA]</scope>
    <source>
        <strain evidence="8 9">MAH-19</strain>
    </source>
</reference>
<dbReference type="Proteomes" id="UP000318733">
    <property type="component" value="Unassembled WGS sequence"/>
</dbReference>
<gene>
    <name evidence="8" type="ORF">FO440_09960</name>
</gene>
<dbReference type="Pfam" id="PF14322">
    <property type="entry name" value="SusD-like_3"/>
    <property type="match status" value="1"/>
</dbReference>
<feature type="domain" description="RagB/SusD" evidence="6">
    <location>
        <begin position="319"/>
        <end position="467"/>
    </location>
</feature>
<evidence type="ECO:0000256" key="5">
    <source>
        <dbReference type="ARBA" id="ARBA00023237"/>
    </source>
</evidence>
<evidence type="ECO:0000259" key="7">
    <source>
        <dbReference type="Pfam" id="PF14322"/>
    </source>
</evidence>
<dbReference type="GO" id="GO:0009279">
    <property type="term" value="C:cell outer membrane"/>
    <property type="evidence" value="ECO:0007669"/>
    <property type="project" value="UniProtKB-SubCell"/>
</dbReference>
<dbReference type="InterPro" id="IPR012944">
    <property type="entry name" value="SusD_RagB_dom"/>
</dbReference>
<evidence type="ECO:0000313" key="9">
    <source>
        <dbReference type="Proteomes" id="UP000318733"/>
    </source>
</evidence>
<organism evidence="8 9">
    <name type="scientific">Mucilaginibacter corticis</name>
    <dbReference type="NCBI Taxonomy" id="2597670"/>
    <lineage>
        <taxon>Bacteria</taxon>
        <taxon>Pseudomonadati</taxon>
        <taxon>Bacteroidota</taxon>
        <taxon>Sphingobacteriia</taxon>
        <taxon>Sphingobacteriales</taxon>
        <taxon>Sphingobacteriaceae</taxon>
        <taxon>Mucilaginibacter</taxon>
    </lineage>
</organism>
<evidence type="ECO:0000256" key="4">
    <source>
        <dbReference type="ARBA" id="ARBA00023136"/>
    </source>
</evidence>
<evidence type="ECO:0000256" key="1">
    <source>
        <dbReference type="ARBA" id="ARBA00004442"/>
    </source>
</evidence>
<name>A0A556MXF3_9SPHI</name>
<comment type="caution">
    <text evidence="8">The sequence shown here is derived from an EMBL/GenBank/DDBJ whole genome shotgun (WGS) entry which is preliminary data.</text>
</comment>
<protein>
    <submittedName>
        <fullName evidence="8">RagB/SusD family nutrient uptake outer membrane protein</fullName>
    </submittedName>
</protein>
<dbReference type="RefSeq" id="WP_144248040.1">
    <property type="nucleotide sequence ID" value="NZ_VLPK01000001.1"/>
</dbReference>
<feature type="domain" description="SusD-like N-terminal" evidence="7">
    <location>
        <begin position="106"/>
        <end position="235"/>
    </location>
</feature>
<dbReference type="OrthoDB" id="621570at2"/>
<keyword evidence="9" id="KW-1185">Reference proteome</keyword>
<dbReference type="EMBL" id="VLPK01000001">
    <property type="protein sequence ID" value="TSJ44479.1"/>
    <property type="molecule type" value="Genomic_DNA"/>
</dbReference>
<evidence type="ECO:0000256" key="3">
    <source>
        <dbReference type="ARBA" id="ARBA00022729"/>
    </source>
</evidence>
<dbReference type="AlphaFoldDB" id="A0A556MXF3"/>
<dbReference type="CDD" id="cd08977">
    <property type="entry name" value="SusD"/>
    <property type="match status" value="1"/>
</dbReference>
<sequence>MMKKYLKNQYTKVIATALVIPAMLLGACKKLIEIPPSLATQVSTARVYSDSTNVISALAGVYAGFGAGSYVFNINGGLLDVYTGLSSDETVYSFPGYAPLDAISANNIQPDNAITAGFWSTGYQGIYSVNAFLEGVTGNTKISASFQNQVRGEALLTRSLYYFNLVNIFGGVPIITSTDYKINTTKARATVDEVYSLIISDLTTAISLMSDKYPSAGRLRPDVNAARALLARVYLYRGRWKEASDMSSLIINSGLYDLVAPNVTFTDGSREAIWQMLTLDPYNQTAVAQSFVPYDTTSQPTYILSDNLINAFEAGDKRFTAWTGKNTDGITSWIYPAKYKNHTKTDSPLEQWMIFRIGEQYLIRAEALANQGLLDEARADINRIRTRAGLGNTTAVTKDEVLAVIAKERQTELFDEWGHRWFDLKRTGKATAVLGPLKPNWTASDELYPIPLSEIKTNPFLVQNPGY</sequence>
<dbReference type="Gene3D" id="1.25.40.390">
    <property type="match status" value="1"/>
</dbReference>
<comment type="subcellular location">
    <subcellularLocation>
        <location evidence="1">Cell outer membrane</location>
    </subcellularLocation>
</comment>
<accession>A0A556MXF3</accession>
<evidence type="ECO:0000313" key="8">
    <source>
        <dbReference type="EMBL" id="TSJ44479.1"/>
    </source>
</evidence>
<comment type="similarity">
    <text evidence="2">Belongs to the SusD family.</text>
</comment>